<organism evidence="2 3">
    <name type="scientific">Haliangium ochraceum (strain DSM 14365 / JCM 11303 / SMP-2)</name>
    <dbReference type="NCBI Taxonomy" id="502025"/>
    <lineage>
        <taxon>Bacteria</taxon>
        <taxon>Pseudomonadati</taxon>
        <taxon>Myxococcota</taxon>
        <taxon>Polyangia</taxon>
        <taxon>Haliangiales</taxon>
        <taxon>Kofleriaceae</taxon>
        <taxon>Haliangium</taxon>
    </lineage>
</organism>
<protein>
    <recommendedName>
        <fullName evidence="4">Outer membrane protein beta-barrel domain-containing protein</fullName>
    </recommendedName>
</protein>
<dbReference type="EMBL" id="CP001804">
    <property type="protein sequence ID" value="ACY15312.1"/>
    <property type="molecule type" value="Genomic_DNA"/>
</dbReference>
<feature type="chain" id="PRO_5003010749" description="Outer membrane protein beta-barrel domain-containing protein" evidence="1">
    <location>
        <begin position="23"/>
        <end position="210"/>
    </location>
</feature>
<reference evidence="2 3" key="1">
    <citation type="journal article" date="2010" name="Stand. Genomic Sci.">
        <title>Complete genome sequence of Haliangium ochraceum type strain (SMP-2).</title>
        <authorList>
            <consortium name="US DOE Joint Genome Institute (JGI-PGF)"/>
            <person name="Ivanova N."/>
            <person name="Daum C."/>
            <person name="Lang E."/>
            <person name="Abt B."/>
            <person name="Kopitz M."/>
            <person name="Saunders E."/>
            <person name="Lapidus A."/>
            <person name="Lucas S."/>
            <person name="Glavina Del Rio T."/>
            <person name="Nolan M."/>
            <person name="Tice H."/>
            <person name="Copeland A."/>
            <person name="Cheng J.F."/>
            <person name="Chen F."/>
            <person name="Bruce D."/>
            <person name="Goodwin L."/>
            <person name="Pitluck S."/>
            <person name="Mavromatis K."/>
            <person name="Pati A."/>
            <person name="Mikhailova N."/>
            <person name="Chen A."/>
            <person name="Palaniappan K."/>
            <person name="Land M."/>
            <person name="Hauser L."/>
            <person name="Chang Y.J."/>
            <person name="Jeffries C.D."/>
            <person name="Detter J.C."/>
            <person name="Brettin T."/>
            <person name="Rohde M."/>
            <person name="Goker M."/>
            <person name="Bristow J."/>
            <person name="Markowitz V."/>
            <person name="Eisen J.A."/>
            <person name="Hugenholtz P."/>
            <person name="Kyrpides N.C."/>
            <person name="Klenk H.P."/>
        </authorList>
    </citation>
    <scope>NUCLEOTIDE SEQUENCE [LARGE SCALE GENOMIC DNA]</scope>
    <source>
        <strain evidence="3">DSM 14365 / CIP 107738 / JCM 11303 / AJ 13395 / SMP-2</strain>
    </source>
</reference>
<keyword evidence="1" id="KW-0732">Signal</keyword>
<dbReference type="HOGENOM" id="CLU_1324857_0_0_7"/>
<evidence type="ECO:0000256" key="1">
    <source>
        <dbReference type="SAM" id="SignalP"/>
    </source>
</evidence>
<dbReference type="STRING" id="502025.Hoch_2785"/>
<dbReference type="Proteomes" id="UP000001880">
    <property type="component" value="Chromosome"/>
</dbReference>
<evidence type="ECO:0008006" key="4">
    <source>
        <dbReference type="Google" id="ProtNLM"/>
    </source>
</evidence>
<proteinExistence type="predicted"/>
<evidence type="ECO:0000313" key="2">
    <source>
        <dbReference type="EMBL" id="ACY15312.1"/>
    </source>
</evidence>
<gene>
    <name evidence="2" type="ordered locus">Hoch_2785</name>
</gene>
<dbReference type="AlphaFoldDB" id="D0LND5"/>
<name>D0LND5_HALO1</name>
<evidence type="ECO:0000313" key="3">
    <source>
        <dbReference type="Proteomes" id="UP000001880"/>
    </source>
</evidence>
<accession>D0LND5</accession>
<sequence>MAVRAGWLLPFALAALPAAAHADEDEASVFVHALSGAAMLDDPAVSGETRVTPLAGVAARLAYATHDAFAFEAELALSRTSLARFDDFMFEGYAGRMQRASVLGRIQTGVRFRSGLWNRPSLHVAVGALAHSARPSLLVMSGGNVEGPGEVMRWAPMASVGVGFERRLDSDWTVGASVTALSTLGLGVDSHSIEGSFHASYSWYPRWSSW</sequence>
<feature type="signal peptide" evidence="1">
    <location>
        <begin position="1"/>
        <end position="22"/>
    </location>
</feature>
<keyword evidence="3" id="KW-1185">Reference proteome</keyword>
<dbReference type="KEGG" id="hoh:Hoch_2785"/>